<sequence>MTDKRAAIFQPLRDQLVTALETALGIANKGKGPAWTGTPATAAPVPSPSELVKSEQITCERCGAIAVHLIFADNARNVGELEDYARKMYAIYQKVNVPTWIIGAPQGIPSNDTPSLTMKVWSKRQAAKRFLPNAFNSKLDALLEKHCR</sequence>
<reference evidence="1 2" key="2">
    <citation type="submission" date="2018-06" db="EMBL/GenBank/DDBJ databases">
        <title>Metagenomic assembly of (sub)arctic Cyanobacteria and their associated microbiome from non-axenic cultures.</title>
        <authorList>
            <person name="Baurain D."/>
        </authorList>
    </citation>
    <scope>NUCLEOTIDE SEQUENCE [LARGE SCALE GENOMIC DNA]</scope>
    <source>
        <strain evidence="1">ULC129bin1</strain>
    </source>
</reference>
<proteinExistence type="predicted"/>
<accession>A0A2W4VK12</accession>
<evidence type="ECO:0000313" key="2">
    <source>
        <dbReference type="Proteomes" id="UP000249354"/>
    </source>
</evidence>
<dbReference type="EMBL" id="QBMC01000237">
    <property type="protein sequence ID" value="PZO09925.1"/>
    <property type="molecule type" value="Genomic_DNA"/>
</dbReference>
<comment type="caution">
    <text evidence="1">The sequence shown here is derived from an EMBL/GenBank/DDBJ whole genome shotgun (WGS) entry which is preliminary data.</text>
</comment>
<organism evidence="1 2">
    <name type="scientific">Leptolyngbya foveolarum</name>
    <dbReference type="NCBI Taxonomy" id="47253"/>
    <lineage>
        <taxon>Bacteria</taxon>
        <taxon>Bacillati</taxon>
        <taxon>Cyanobacteriota</taxon>
        <taxon>Cyanophyceae</taxon>
        <taxon>Leptolyngbyales</taxon>
        <taxon>Leptolyngbyaceae</taxon>
        <taxon>Leptolyngbya group</taxon>
        <taxon>Leptolyngbya</taxon>
    </lineage>
</organism>
<dbReference type="AlphaFoldDB" id="A0A2W4VK12"/>
<reference evidence="2" key="1">
    <citation type="submission" date="2018-04" db="EMBL/GenBank/DDBJ databases">
        <authorList>
            <person name="Cornet L."/>
        </authorList>
    </citation>
    <scope>NUCLEOTIDE SEQUENCE [LARGE SCALE GENOMIC DNA]</scope>
</reference>
<gene>
    <name evidence="1" type="ORF">DCF25_21240</name>
</gene>
<protein>
    <submittedName>
        <fullName evidence="1">Uncharacterized protein</fullName>
    </submittedName>
</protein>
<name>A0A2W4VK12_9CYAN</name>
<evidence type="ECO:0000313" key="1">
    <source>
        <dbReference type="EMBL" id="PZO09925.1"/>
    </source>
</evidence>
<dbReference type="Proteomes" id="UP000249354">
    <property type="component" value="Unassembled WGS sequence"/>
</dbReference>